<organism evidence="1 2">
    <name type="scientific">Paraburkholderia fungorum</name>
    <dbReference type="NCBI Taxonomy" id="134537"/>
    <lineage>
        <taxon>Bacteria</taxon>
        <taxon>Pseudomonadati</taxon>
        <taxon>Pseudomonadota</taxon>
        <taxon>Betaproteobacteria</taxon>
        <taxon>Burkholderiales</taxon>
        <taxon>Burkholderiaceae</taxon>
        <taxon>Paraburkholderia</taxon>
    </lineage>
</organism>
<proteinExistence type="predicted"/>
<reference evidence="2" key="1">
    <citation type="submission" date="2016-10" db="EMBL/GenBank/DDBJ databases">
        <authorList>
            <person name="Varghese N."/>
        </authorList>
    </citation>
    <scope>NUCLEOTIDE SEQUENCE [LARGE SCALE GENOMIC DNA]</scope>
    <source>
        <strain evidence="2">GAS106B</strain>
    </source>
</reference>
<dbReference type="EMBL" id="FNKP01000001">
    <property type="protein sequence ID" value="SDQ38272.1"/>
    <property type="molecule type" value="Genomic_DNA"/>
</dbReference>
<dbReference type="OrthoDB" id="9100648at2"/>
<keyword evidence="2" id="KW-1185">Reference proteome</keyword>
<protein>
    <submittedName>
        <fullName evidence="1">Uncharacterized protein</fullName>
    </submittedName>
</protein>
<evidence type="ECO:0000313" key="2">
    <source>
        <dbReference type="Proteomes" id="UP000183487"/>
    </source>
</evidence>
<dbReference type="RefSeq" id="WP_143026223.1">
    <property type="nucleotide sequence ID" value="NZ_FNKP01000001.1"/>
</dbReference>
<name>A0A1H1AF26_9BURK</name>
<dbReference type="AlphaFoldDB" id="A0A1H1AF26"/>
<dbReference type="Proteomes" id="UP000183487">
    <property type="component" value="Unassembled WGS sequence"/>
</dbReference>
<accession>A0A1H1AF26</accession>
<gene>
    <name evidence="1" type="ORF">SAMN05443245_1163</name>
</gene>
<evidence type="ECO:0000313" key="1">
    <source>
        <dbReference type="EMBL" id="SDQ38272.1"/>
    </source>
</evidence>
<sequence>MNINNLPETSDHLAHLAAIVLLRTDASREEKELAGSALAQHHTSRQTSKVIGSLAAKILADKNACYEAKELAGCVLSQVRHVQGQASAAR</sequence>